<accession>A0A7K1V7U1</accession>
<evidence type="ECO:0000313" key="3">
    <source>
        <dbReference type="Proteomes" id="UP000466794"/>
    </source>
</evidence>
<dbReference type="EMBL" id="WRPP01000009">
    <property type="protein sequence ID" value="MVU82551.1"/>
    <property type="molecule type" value="Genomic_DNA"/>
</dbReference>
<evidence type="ECO:0000313" key="2">
    <source>
        <dbReference type="EMBL" id="MVU82551.1"/>
    </source>
</evidence>
<keyword evidence="3" id="KW-1185">Reference proteome</keyword>
<dbReference type="AlphaFoldDB" id="A0A7K1V7U1"/>
<dbReference type="RefSeq" id="WP_157392123.1">
    <property type="nucleotide sequence ID" value="NZ_WRPP01000009.1"/>
</dbReference>
<organism evidence="2 3">
    <name type="scientific">Nocardia terrae</name>
    <dbReference type="NCBI Taxonomy" id="2675851"/>
    <lineage>
        <taxon>Bacteria</taxon>
        <taxon>Bacillati</taxon>
        <taxon>Actinomycetota</taxon>
        <taxon>Actinomycetes</taxon>
        <taxon>Mycobacteriales</taxon>
        <taxon>Nocardiaceae</taxon>
        <taxon>Nocardia</taxon>
    </lineage>
</organism>
<protein>
    <recommendedName>
        <fullName evidence="1">MmyB-like transcription regulator ligand binding domain-containing protein</fullName>
    </recommendedName>
</protein>
<reference evidence="2 3" key="1">
    <citation type="submission" date="2019-12" db="EMBL/GenBank/DDBJ databases">
        <title>Nocardia sp. nov. ET3-3 isolated from soil.</title>
        <authorList>
            <person name="Kanchanasin P."/>
            <person name="Tanasupawat S."/>
            <person name="Yuki M."/>
            <person name="Kudo T."/>
        </authorList>
    </citation>
    <scope>NUCLEOTIDE SEQUENCE [LARGE SCALE GENOMIC DNA]</scope>
    <source>
        <strain evidence="2 3">ET3-3</strain>
    </source>
</reference>
<dbReference type="Pfam" id="PF17765">
    <property type="entry name" value="MLTR_LBD"/>
    <property type="match status" value="1"/>
</dbReference>
<dbReference type="PANTHER" id="PTHR35010:SF2">
    <property type="entry name" value="BLL4672 PROTEIN"/>
    <property type="match status" value="1"/>
</dbReference>
<name>A0A7K1V7U1_9NOCA</name>
<dbReference type="PANTHER" id="PTHR35010">
    <property type="entry name" value="BLL4672 PROTEIN-RELATED"/>
    <property type="match status" value="1"/>
</dbReference>
<dbReference type="Gene3D" id="3.30.450.180">
    <property type="match status" value="1"/>
</dbReference>
<dbReference type="Proteomes" id="UP000466794">
    <property type="component" value="Unassembled WGS sequence"/>
</dbReference>
<evidence type="ECO:0000259" key="1">
    <source>
        <dbReference type="Pfam" id="PF17765"/>
    </source>
</evidence>
<comment type="caution">
    <text evidence="2">The sequence shown here is derived from an EMBL/GenBank/DDBJ whole genome shotgun (WGS) entry which is preliminary data.</text>
</comment>
<dbReference type="InterPro" id="IPR041413">
    <property type="entry name" value="MLTR_LBD"/>
</dbReference>
<gene>
    <name evidence="2" type="ORF">GPX89_35640</name>
</gene>
<proteinExistence type="predicted"/>
<sequence length="199" mass="22006">MLVQARPRRGTHEAPEVGAALRDLLAAISAPAVVLGPRTDILAWNDGAAALFLDFAEIPVAERALVRMVFLEPRMRGLFVHWEQVGAEAVDRLRMAAARTPGDPRLRQLVGELSVRDADFRRWWAGHGVRTLAGGRKRIRHPVVGELELDWQVLQVLTAQDQTLVTYTAPAGSPDQEALRILCSWNADAPARRSDAIDR</sequence>
<feature type="domain" description="MmyB-like transcription regulator ligand binding" evidence="1">
    <location>
        <begin position="17"/>
        <end position="182"/>
    </location>
</feature>